<dbReference type="InterPro" id="IPR051531">
    <property type="entry name" value="N-acetyltransferase"/>
</dbReference>
<evidence type="ECO:0000259" key="4">
    <source>
        <dbReference type="PROSITE" id="PS51186"/>
    </source>
</evidence>
<evidence type="ECO:0000256" key="2">
    <source>
        <dbReference type="ARBA" id="ARBA00023315"/>
    </source>
</evidence>
<dbReference type="EMBL" id="JAEQNB010000005">
    <property type="protein sequence ID" value="MBL0388213.1"/>
    <property type="molecule type" value="Genomic_DNA"/>
</dbReference>
<comment type="similarity">
    <text evidence="3">Belongs to the acetyltransferase family. RimJ subfamily.</text>
</comment>
<name>A0ABS1JF73_9BACL</name>
<dbReference type="SUPFAM" id="SSF55729">
    <property type="entry name" value="Acyl-CoA N-acyltransferases (Nat)"/>
    <property type="match status" value="1"/>
</dbReference>
<dbReference type="InterPro" id="IPR000182">
    <property type="entry name" value="GNAT_dom"/>
</dbReference>
<dbReference type="Proteomes" id="UP000602284">
    <property type="component" value="Unassembled WGS sequence"/>
</dbReference>
<sequence length="183" mass="20995">MKLMGEQVYLRTFTENDADTLLGYLERNHEFFAQFEPSRPDRTYSLELVHQQLENGQRAWDRDEAYSLGVFLRDSDKLVGRIALNFVARGPLQSAMIGYTMDRSQNGKGLGSEAVRLCTAFGFEHLKLHRIEAGIMPSNFGSKRVVEKAGYTFEGIHRKSLLVQGAWVDLEFWAILEEEWSAR</sequence>
<dbReference type="InterPro" id="IPR016181">
    <property type="entry name" value="Acyl_CoA_acyltransferase"/>
</dbReference>
<proteinExistence type="inferred from homology"/>
<dbReference type="Pfam" id="PF13302">
    <property type="entry name" value="Acetyltransf_3"/>
    <property type="match status" value="1"/>
</dbReference>
<reference evidence="5 6" key="1">
    <citation type="submission" date="2021-01" db="EMBL/GenBank/DDBJ databases">
        <title>Tumebacillus sp. strain ITR2 16S ribosomal RNA gene Genome sequencing and assembly.</title>
        <authorList>
            <person name="Kang M."/>
        </authorList>
    </citation>
    <scope>NUCLEOTIDE SEQUENCE [LARGE SCALE GENOMIC DNA]</scope>
    <source>
        <strain evidence="5 6">ITR2</strain>
    </source>
</reference>
<evidence type="ECO:0000256" key="1">
    <source>
        <dbReference type="ARBA" id="ARBA00022679"/>
    </source>
</evidence>
<protein>
    <submittedName>
        <fullName evidence="5">GNAT family N-acetyltransferase</fullName>
    </submittedName>
</protein>
<dbReference type="RefSeq" id="WP_201636965.1">
    <property type="nucleotide sequence ID" value="NZ_JAEQNB010000005.1"/>
</dbReference>
<dbReference type="Gene3D" id="3.40.630.30">
    <property type="match status" value="1"/>
</dbReference>
<keyword evidence="6" id="KW-1185">Reference proteome</keyword>
<evidence type="ECO:0000313" key="5">
    <source>
        <dbReference type="EMBL" id="MBL0388213.1"/>
    </source>
</evidence>
<dbReference type="PANTHER" id="PTHR43792:SF8">
    <property type="entry name" value="[RIBOSOMAL PROTEIN US5]-ALANINE N-ACETYLTRANSFERASE"/>
    <property type="match status" value="1"/>
</dbReference>
<dbReference type="PANTHER" id="PTHR43792">
    <property type="entry name" value="GNAT FAMILY, PUTATIVE (AFU_ORTHOLOGUE AFUA_3G00765)-RELATED-RELATED"/>
    <property type="match status" value="1"/>
</dbReference>
<dbReference type="PROSITE" id="PS51186">
    <property type="entry name" value="GNAT"/>
    <property type="match status" value="1"/>
</dbReference>
<evidence type="ECO:0000313" key="6">
    <source>
        <dbReference type="Proteomes" id="UP000602284"/>
    </source>
</evidence>
<accession>A0ABS1JF73</accession>
<organism evidence="5 6">
    <name type="scientific">Tumebacillus amylolyticus</name>
    <dbReference type="NCBI Taxonomy" id="2801339"/>
    <lineage>
        <taxon>Bacteria</taxon>
        <taxon>Bacillati</taxon>
        <taxon>Bacillota</taxon>
        <taxon>Bacilli</taxon>
        <taxon>Bacillales</taxon>
        <taxon>Alicyclobacillaceae</taxon>
        <taxon>Tumebacillus</taxon>
    </lineage>
</organism>
<comment type="caution">
    <text evidence="5">The sequence shown here is derived from an EMBL/GenBank/DDBJ whole genome shotgun (WGS) entry which is preliminary data.</text>
</comment>
<evidence type="ECO:0000256" key="3">
    <source>
        <dbReference type="ARBA" id="ARBA00038502"/>
    </source>
</evidence>
<keyword evidence="2" id="KW-0012">Acyltransferase</keyword>
<gene>
    <name evidence="5" type="ORF">JJB07_16490</name>
</gene>
<keyword evidence="1" id="KW-0808">Transferase</keyword>
<feature type="domain" description="N-acetyltransferase" evidence="4">
    <location>
        <begin position="8"/>
        <end position="179"/>
    </location>
</feature>